<dbReference type="Proteomes" id="UP000544331">
    <property type="component" value="Unassembled WGS sequence"/>
</dbReference>
<evidence type="ECO:0000313" key="3">
    <source>
        <dbReference type="Proteomes" id="UP000544331"/>
    </source>
</evidence>
<accession>A0A8H6DEX9</accession>
<reference evidence="2 3" key="1">
    <citation type="submission" date="2020-05" db="EMBL/GenBank/DDBJ databases">
        <title>Identification and distribution of gene clusters putatively required for synthesis of sphingolipid metabolism inhibitors in phylogenetically diverse species of the filamentous fungus Fusarium.</title>
        <authorList>
            <person name="Kim H.-S."/>
            <person name="Busman M."/>
            <person name="Brown D.W."/>
            <person name="Divon H."/>
            <person name="Uhlig S."/>
            <person name="Proctor R.H."/>
        </authorList>
    </citation>
    <scope>NUCLEOTIDE SEQUENCE [LARGE SCALE GENOMIC DNA]</scope>
    <source>
        <strain evidence="2 3">NRRL 66235</strain>
    </source>
</reference>
<comment type="caution">
    <text evidence="2">The sequence shown here is derived from an EMBL/GenBank/DDBJ whole genome shotgun (WGS) entry which is preliminary data.</text>
</comment>
<keyword evidence="1" id="KW-0175">Coiled coil</keyword>
<organism evidence="2 3">
    <name type="scientific">Fusarium mundagurra</name>
    <dbReference type="NCBI Taxonomy" id="1567541"/>
    <lineage>
        <taxon>Eukaryota</taxon>
        <taxon>Fungi</taxon>
        <taxon>Dikarya</taxon>
        <taxon>Ascomycota</taxon>
        <taxon>Pezizomycotina</taxon>
        <taxon>Sordariomycetes</taxon>
        <taxon>Hypocreomycetidae</taxon>
        <taxon>Hypocreales</taxon>
        <taxon>Nectriaceae</taxon>
        <taxon>Fusarium</taxon>
        <taxon>Fusarium fujikuroi species complex</taxon>
    </lineage>
</organism>
<evidence type="ECO:0000256" key="1">
    <source>
        <dbReference type="SAM" id="Coils"/>
    </source>
</evidence>
<name>A0A8H6DEX9_9HYPO</name>
<sequence>MAPPKTKGTKKAIKEELDRVKEVIKETEKEISQLAEQTDDAGWQKLGFGAIVTGNYPPEERVAAQRNHEEACNKENKLIIDKRRAEGRLATLKRNQTKLEEQYQLAV</sequence>
<gene>
    <name evidence="2" type="ORF">FMUND_7095</name>
</gene>
<dbReference type="AlphaFoldDB" id="A0A8H6DEX9"/>
<proteinExistence type="predicted"/>
<keyword evidence="3" id="KW-1185">Reference proteome</keyword>
<feature type="coiled-coil region" evidence="1">
    <location>
        <begin position="10"/>
        <end position="37"/>
    </location>
</feature>
<evidence type="ECO:0000313" key="2">
    <source>
        <dbReference type="EMBL" id="KAF5715001.1"/>
    </source>
</evidence>
<dbReference type="EMBL" id="JAAOAN010000233">
    <property type="protein sequence ID" value="KAF5715001.1"/>
    <property type="molecule type" value="Genomic_DNA"/>
</dbReference>
<protein>
    <submittedName>
        <fullName evidence="2">Uncharacterized protein</fullName>
    </submittedName>
</protein>
<dbReference type="OrthoDB" id="5095302at2759"/>